<dbReference type="Gene3D" id="3.40.50.150">
    <property type="entry name" value="Vaccinia Virus protein VP39"/>
    <property type="match status" value="1"/>
</dbReference>
<proteinExistence type="predicted"/>
<dbReference type="InterPro" id="IPR029063">
    <property type="entry name" value="SAM-dependent_MTases_sf"/>
</dbReference>
<dbReference type="Proteomes" id="UP000243406">
    <property type="component" value="Unassembled WGS sequence"/>
</dbReference>
<dbReference type="PANTHER" id="PTHR47739">
    <property type="entry name" value="TRNA1(VAL) (ADENINE(37)-N6)-METHYLTRANSFERASE"/>
    <property type="match status" value="1"/>
</dbReference>
<keyword evidence="3" id="KW-1185">Reference proteome</keyword>
<dbReference type="OrthoDB" id="9777257at2"/>
<gene>
    <name evidence="2" type="ORF">SAMN02745120_0906</name>
</gene>
<evidence type="ECO:0000313" key="2">
    <source>
        <dbReference type="EMBL" id="SKB31661.1"/>
    </source>
</evidence>
<keyword evidence="2" id="KW-0489">Methyltransferase</keyword>
<dbReference type="PANTHER" id="PTHR47739:SF1">
    <property type="entry name" value="TRNA1(VAL) (ADENINE(37)-N6)-METHYLTRANSFERASE"/>
    <property type="match status" value="1"/>
</dbReference>
<dbReference type="GO" id="GO:0008168">
    <property type="term" value="F:methyltransferase activity"/>
    <property type="evidence" value="ECO:0007669"/>
    <property type="project" value="UniProtKB-KW"/>
</dbReference>
<name>A0A1T5A9H5_9FIRM</name>
<dbReference type="SUPFAM" id="SSF53335">
    <property type="entry name" value="S-adenosyl-L-methionine-dependent methyltransferases"/>
    <property type="match status" value="1"/>
</dbReference>
<protein>
    <submittedName>
        <fullName evidence="2">tRNA1Val (Adenine37-N6)-methyltransferase</fullName>
    </submittedName>
</protein>
<dbReference type="InterPro" id="IPR007848">
    <property type="entry name" value="Small_mtfrase_dom"/>
</dbReference>
<evidence type="ECO:0000259" key="1">
    <source>
        <dbReference type="Pfam" id="PF05175"/>
    </source>
</evidence>
<dbReference type="AlphaFoldDB" id="A0A1T5A9H5"/>
<dbReference type="RefSeq" id="WP_079588835.1">
    <property type="nucleotide sequence ID" value="NZ_DAMBHZ010000024.1"/>
</dbReference>
<dbReference type="InterPro" id="IPR050210">
    <property type="entry name" value="tRNA_Adenine-N(6)_MTase"/>
</dbReference>
<keyword evidence="2" id="KW-0808">Transferase</keyword>
<dbReference type="EMBL" id="FUYN01000001">
    <property type="protein sequence ID" value="SKB31661.1"/>
    <property type="molecule type" value="Genomic_DNA"/>
</dbReference>
<evidence type="ECO:0000313" key="3">
    <source>
        <dbReference type="Proteomes" id="UP000243406"/>
    </source>
</evidence>
<reference evidence="3" key="1">
    <citation type="submission" date="2017-02" db="EMBL/GenBank/DDBJ databases">
        <authorList>
            <person name="Varghese N."/>
            <person name="Submissions S."/>
        </authorList>
    </citation>
    <scope>NUCLEOTIDE SEQUENCE [LARGE SCALE GENOMIC DNA]</scope>
    <source>
        <strain evidence="3">ATCC 35199</strain>
    </source>
</reference>
<dbReference type="Pfam" id="PF05175">
    <property type="entry name" value="MTS"/>
    <property type="match status" value="1"/>
</dbReference>
<feature type="domain" description="Methyltransferase small" evidence="1">
    <location>
        <begin position="35"/>
        <end position="172"/>
    </location>
</feature>
<organism evidence="2 3">
    <name type="scientific">Acetoanaerobium noterae</name>
    <dbReference type="NCBI Taxonomy" id="745369"/>
    <lineage>
        <taxon>Bacteria</taxon>
        <taxon>Bacillati</taxon>
        <taxon>Bacillota</taxon>
        <taxon>Clostridia</taxon>
        <taxon>Peptostreptococcales</taxon>
        <taxon>Filifactoraceae</taxon>
        <taxon>Acetoanaerobium</taxon>
    </lineage>
</organism>
<accession>A0A1T5A9H5</accession>
<dbReference type="CDD" id="cd02440">
    <property type="entry name" value="AdoMet_MTases"/>
    <property type="match status" value="1"/>
</dbReference>
<dbReference type="GO" id="GO:0032259">
    <property type="term" value="P:methylation"/>
    <property type="evidence" value="ECO:0007669"/>
    <property type="project" value="UniProtKB-KW"/>
</dbReference>
<sequence length="252" mass="28615">MPELLNENERIDDLQIHDLKIIQQKDGFCFGIDAVLLSNFVTVKKGYVGADFGTGTGIIPILVAGKSKVDHIYAIEIQKEVAQMANRSIMLNKLEDRIEILNINLKDALSYIKPHSLDFITSNPPYMHANGLTNENEKKKISRHEIHCNLDDIMKTASKLLKDNGSFFMVHRPIRLCDIFVSARAHKLEPKLMKFVHPKPSKAPNLVLIKFVRAAKPELKILDPLYVHKEDGSYDEEIIRTYSIKELGEDLG</sequence>